<protein>
    <submittedName>
        <fullName evidence="5">Transketolase-like protein</fullName>
    </submittedName>
</protein>
<dbReference type="Pfam" id="PF02779">
    <property type="entry name" value="Transket_pyr"/>
    <property type="match status" value="1"/>
</dbReference>
<sequence>MRAAFSRELVRLGQTDTNMLLLTGDHGYALFDDFRKECPAQYINAGIAEQNMVGMAAGLARAGFRPVVYGLSAFVPVRVLEQIKLDVAHDNLPVIFVGDGAGFVYSHLGTSHQSTEDIACSRSIPNLSVYSPADRFELAVCMEAAYRSQSAVYLRMGKCDLGDVHVAAPPASVGGMLEVKCGTAGDVTFIATGSLVSTAIAIADDGYSNASVWSAPFIKPIDEKQVTSICERSQVVVVLEEHSVLGGLGSVIAEIASEFAPVRILRIGVRDRFSHHCGSYEYLRKEHGLDRLAIAERIRYFLAGL</sequence>
<evidence type="ECO:0000259" key="4">
    <source>
        <dbReference type="SMART" id="SM00861"/>
    </source>
</evidence>
<dbReference type="PANTHER" id="PTHR43825:SF1">
    <property type="entry name" value="TRANSKETOLASE-LIKE PYRIMIDINE-BINDING DOMAIN-CONTAINING PROTEIN"/>
    <property type="match status" value="1"/>
</dbReference>
<dbReference type="CDD" id="cd07033">
    <property type="entry name" value="TPP_PYR_DXS_TK_like"/>
    <property type="match status" value="1"/>
</dbReference>
<organism evidence="5 6">
    <name type="scientific">Candidatus Accumulibacter aalborgensis</name>
    <dbReference type="NCBI Taxonomy" id="1860102"/>
    <lineage>
        <taxon>Bacteria</taxon>
        <taxon>Pseudomonadati</taxon>
        <taxon>Pseudomonadota</taxon>
        <taxon>Betaproteobacteria</taxon>
        <taxon>Candidatus Accumulibacter</taxon>
    </lineage>
</organism>
<evidence type="ECO:0000256" key="3">
    <source>
        <dbReference type="ARBA" id="ARBA00023052"/>
    </source>
</evidence>
<evidence type="ECO:0000256" key="1">
    <source>
        <dbReference type="ARBA" id="ARBA00001964"/>
    </source>
</evidence>
<dbReference type="AlphaFoldDB" id="A0A1A8XFT9"/>
<dbReference type="InterPro" id="IPR033248">
    <property type="entry name" value="Transketolase_C"/>
</dbReference>
<dbReference type="SMART" id="SM00861">
    <property type="entry name" value="Transket_pyr"/>
    <property type="match status" value="1"/>
</dbReference>
<comment type="similarity">
    <text evidence="2">Belongs to the transketolase family.</text>
</comment>
<dbReference type="Pfam" id="PF02780">
    <property type="entry name" value="Transketolase_C"/>
    <property type="match status" value="1"/>
</dbReference>
<dbReference type="STRING" id="1860102.ACCAA_1070011"/>
<feature type="domain" description="Transketolase-like pyrimidine-binding" evidence="4">
    <location>
        <begin position="1"/>
        <end position="163"/>
    </location>
</feature>
<dbReference type="InterPro" id="IPR051157">
    <property type="entry name" value="PDH/Transketolase"/>
</dbReference>
<gene>
    <name evidence="5" type="ORF">ACCAA_1070011</name>
</gene>
<name>A0A1A8XFT9_9PROT</name>
<dbReference type="Gene3D" id="3.40.50.920">
    <property type="match status" value="1"/>
</dbReference>
<dbReference type="FunFam" id="3.40.50.970:FF:000129">
    <property type="entry name" value="Transketolase"/>
    <property type="match status" value="1"/>
</dbReference>
<evidence type="ECO:0000256" key="2">
    <source>
        <dbReference type="ARBA" id="ARBA00007131"/>
    </source>
</evidence>
<comment type="cofactor">
    <cofactor evidence="1">
        <name>thiamine diphosphate</name>
        <dbReference type="ChEBI" id="CHEBI:58937"/>
    </cofactor>
</comment>
<dbReference type="InterPro" id="IPR005475">
    <property type="entry name" value="Transketolase-like_Pyr-bd"/>
</dbReference>
<evidence type="ECO:0000313" key="5">
    <source>
        <dbReference type="EMBL" id="SBT03576.1"/>
    </source>
</evidence>
<dbReference type="PANTHER" id="PTHR43825">
    <property type="entry name" value="PYRUVATE DEHYDROGENASE E1 COMPONENT"/>
    <property type="match status" value="1"/>
</dbReference>
<evidence type="ECO:0000313" key="6">
    <source>
        <dbReference type="Proteomes" id="UP000199169"/>
    </source>
</evidence>
<dbReference type="Gene3D" id="3.40.50.970">
    <property type="match status" value="1"/>
</dbReference>
<dbReference type="EMBL" id="FLQX01000010">
    <property type="protein sequence ID" value="SBT03576.1"/>
    <property type="molecule type" value="Genomic_DNA"/>
</dbReference>
<dbReference type="InterPro" id="IPR029061">
    <property type="entry name" value="THDP-binding"/>
</dbReference>
<dbReference type="SUPFAM" id="SSF52518">
    <property type="entry name" value="Thiamin diphosphate-binding fold (THDP-binding)"/>
    <property type="match status" value="1"/>
</dbReference>
<dbReference type="SUPFAM" id="SSF52922">
    <property type="entry name" value="TK C-terminal domain-like"/>
    <property type="match status" value="1"/>
</dbReference>
<proteinExistence type="inferred from homology"/>
<reference evidence="5 6" key="1">
    <citation type="submission" date="2016-06" db="EMBL/GenBank/DDBJ databases">
        <authorList>
            <person name="Kjaerup R.B."/>
            <person name="Dalgaard T.S."/>
            <person name="Juul-Madsen H.R."/>
        </authorList>
    </citation>
    <scope>NUCLEOTIDE SEQUENCE [LARGE SCALE GENOMIC DNA]</scope>
    <source>
        <strain evidence="5">3</strain>
    </source>
</reference>
<keyword evidence="6" id="KW-1185">Reference proteome</keyword>
<dbReference type="InterPro" id="IPR009014">
    <property type="entry name" value="Transketo_C/PFOR_II"/>
</dbReference>
<dbReference type="RefSeq" id="WP_186405525.1">
    <property type="nucleotide sequence ID" value="NZ_FLQX01000010.1"/>
</dbReference>
<keyword evidence="3" id="KW-0786">Thiamine pyrophosphate</keyword>
<accession>A0A1A8XFT9</accession>
<dbReference type="Proteomes" id="UP000199169">
    <property type="component" value="Unassembled WGS sequence"/>
</dbReference>